<dbReference type="PIRSF" id="PIRSF030771">
    <property type="entry name" value="UCP030771"/>
    <property type="match status" value="1"/>
</dbReference>
<dbReference type="Pfam" id="PF09956">
    <property type="entry name" value="Phage_cement_2"/>
    <property type="match status" value="1"/>
</dbReference>
<gene>
    <name evidence="1" type="ORF">EV663_10212</name>
</gene>
<dbReference type="OrthoDB" id="5365964at2"/>
<name>A0A4R2RF28_9RHOB</name>
<comment type="caution">
    <text evidence="1">The sequence shown here is derived from an EMBL/GenBank/DDBJ whole genome shotgun (WGS) entry which is preliminary data.</text>
</comment>
<keyword evidence="2" id="KW-1185">Reference proteome</keyword>
<dbReference type="RefSeq" id="WP_132950438.1">
    <property type="nucleotide sequence ID" value="NZ_SLXU01000002.1"/>
</dbReference>
<dbReference type="InterPro" id="IPR011231">
    <property type="entry name" value="Phage_VT1-Sakai_H0018"/>
</dbReference>
<sequence length="109" mass="10800">MRNFVQTGDTLTFTSPDPVASGQGVVMNALFGVAASAAPAGDPFEAAVVGVFELPKTAGAIAAGAKVYWKADTANVTTTATGNKLIGAATEAADDAATTVRVRLNGTAA</sequence>
<proteinExistence type="predicted"/>
<accession>A0A4R2RF28</accession>
<dbReference type="AlphaFoldDB" id="A0A4R2RF28"/>
<evidence type="ECO:0000313" key="2">
    <source>
        <dbReference type="Proteomes" id="UP000295050"/>
    </source>
</evidence>
<dbReference type="EMBL" id="SLXU01000002">
    <property type="protein sequence ID" value="TCP62170.1"/>
    <property type="molecule type" value="Genomic_DNA"/>
</dbReference>
<dbReference type="Proteomes" id="UP000295050">
    <property type="component" value="Unassembled WGS sequence"/>
</dbReference>
<protein>
    <submittedName>
        <fullName evidence="1">Putative RecA/RadA family phage recombinase</fullName>
    </submittedName>
</protein>
<evidence type="ECO:0000313" key="1">
    <source>
        <dbReference type="EMBL" id="TCP62170.1"/>
    </source>
</evidence>
<reference evidence="1 2" key="1">
    <citation type="submission" date="2019-03" db="EMBL/GenBank/DDBJ databases">
        <title>Genomic Encyclopedia of Type Strains, Phase IV (KMG-IV): sequencing the most valuable type-strain genomes for metagenomic binning, comparative biology and taxonomic classification.</title>
        <authorList>
            <person name="Goeker M."/>
        </authorList>
    </citation>
    <scope>NUCLEOTIDE SEQUENCE [LARGE SCALE GENOMIC DNA]</scope>
    <source>
        <strain evidence="1 2">DSM 24766</strain>
    </source>
</reference>
<organism evidence="1 2">
    <name type="scientific">Rhodovulum bhavnagarense</name>
    <dbReference type="NCBI Taxonomy" id="992286"/>
    <lineage>
        <taxon>Bacteria</taxon>
        <taxon>Pseudomonadati</taxon>
        <taxon>Pseudomonadota</taxon>
        <taxon>Alphaproteobacteria</taxon>
        <taxon>Rhodobacterales</taxon>
        <taxon>Paracoccaceae</taxon>
        <taxon>Rhodovulum</taxon>
    </lineage>
</organism>